<dbReference type="GO" id="GO:0003677">
    <property type="term" value="F:DNA binding"/>
    <property type="evidence" value="ECO:0007669"/>
    <property type="project" value="UniProtKB-KW"/>
</dbReference>
<protein>
    <submittedName>
        <fullName evidence="2">DNA-binding FrmR family transcriptional regulator</fullName>
    </submittedName>
</protein>
<keyword evidence="3" id="KW-1185">Reference proteome</keyword>
<dbReference type="Proteomes" id="UP001549110">
    <property type="component" value="Unassembled WGS sequence"/>
</dbReference>
<dbReference type="EMBL" id="JBEPLU010000001">
    <property type="protein sequence ID" value="MET3525132.1"/>
    <property type="molecule type" value="Genomic_DNA"/>
</dbReference>
<evidence type="ECO:0000313" key="2">
    <source>
        <dbReference type="EMBL" id="MET3525132.1"/>
    </source>
</evidence>
<evidence type="ECO:0000256" key="1">
    <source>
        <dbReference type="ARBA" id="ARBA00005260"/>
    </source>
</evidence>
<dbReference type="RefSeq" id="WP_331932167.1">
    <property type="nucleotide sequence ID" value="NZ_JBEPLU010000001.1"/>
</dbReference>
<keyword evidence="2" id="KW-0238">DNA-binding</keyword>
<sequence>MGHLTADPEALLKRVRRIAGQVAAIERSIESRAECGAILHLVAAARGAMSGLLDEIVEAHIHEHLAKPGLSDDDRAKAAQEVIQAFRRYSK</sequence>
<gene>
    <name evidence="2" type="ORF">ABID41_000227</name>
</gene>
<dbReference type="Pfam" id="PF02583">
    <property type="entry name" value="Trns_repr_metal"/>
    <property type="match status" value="1"/>
</dbReference>
<comment type="caution">
    <text evidence="2">The sequence shown here is derived from an EMBL/GenBank/DDBJ whole genome shotgun (WGS) entry which is preliminary data.</text>
</comment>
<comment type="similarity">
    <text evidence="1">Belongs to the FrmR/RcnR family.</text>
</comment>
<name>A0ABV2EDW0_9CAUL</name>
<reference evidence="2 3" key="1">
    <citation type="submission" date="2024-06" db="EMBL/GenBank/DDBJ databases">
        <title>Genomic Encyclopedia of Type Strains, Phase IV (KMG-IV): sequencing the most valuable type-strain genomes for metagenomic binning, comparative biology and taxonomic classification.</title>
        <authorList>
            <person name="Goeker M."/>
        </authorList>
    </citation>
    <scope>NUCLEOTIDE SEQUENCE [LARGE SCALE GENOMIC DNA]</scope>
    <source>
        <strain evidence="2 3">DSM 17809</strain>
    </source>
</reference>
<dbReference type="Gene3D" id="1.20.58.1000">
    <property type="entry name" value="Metal-sensitive repressor, helix protomer"/>
    <property type="match status" value="1"/>
</dbReference>
<dbReference type="PANTHER" id="PTHR33677">
    <property type="entry name" value="TRANSCRIPTIONAL REPRESSOR FRMR-RELATED"/>
    <property type="match status" value="1"/>
</dbReference>
<dbReference type="CDD" id="cd10153">
    <property type="entry name" value="RcnR-FrmR-like_DUF156"/>
    <property type="match status" value="1"/>
</dbReference>
<proteinExistence type="inferred from homology"/>
<accession>A0ABV2EDW0</accession>
<dbReference type="InterPro" id="IPR038390">
    <property type="entry name" value="Metal_Tscrpt_repr_sf"/>
</dbReference>
<evidence type="ECO:0000313" key="3">
    <source>
        <dbReference type="Proteomes" id="UP001549110"/>
    </source>
</evidence>
<dbReference type="InterPro" id="IPR003735">
    <property type="entry name" value="Metal_Tscrpt_repr"/>
</dbReference>
<dbReference type="PANTHER" id="PTHR33677:SF5">
    <property type="entry name" value="TRANSCRIPTIONAL REPRESSOR FRMR"/>
    <property type="match status" value="1"/>
</dbReference>
<organism evidence="2 3">
    <name type="scientific">Phenylobacterium koreense</name>
    <dbReference type="NCBI Taxonomy" id="266125"/>
    <lineage>
        <taxon>Bacteria</taxon>
        <taxon>Pseudomonadati</taxon>
        <taxon>Pseudomonadota</taxon>
        <taxon>Alphaproteobacteria</taxon>
        <taxon>Caulobacterales</taxon>
        <taxon>Caulobacteraceae</taxon>
        <taxon>Phenylobacterium</taxon>
    </lineage>
</organism>